<protein>
    <submittedName>
        <fullName evidence="2">Uncharacterized protein</fullName>
    </submittedName>
</protein>
<gene>
    <name evidence="2" type="ORF">JL09_g6110</name>
</gene>
<proteinExistence type="predicted"/>
<organism evidence="2 3">
    <name type="scientific">Pichia kudriavzevii</name>
    <name type="common">Yeast</name>
    <name type="synonym">Issatchenkia orientalis</name>
    <dbReference type="NCBI Taxonomy" id="4909"/>
    <lineage>
        <taxon>Eukaryota</taxon>
        <taxon>Fungi</taxon>
        <taxon>Dikarya</taxon>
        <taxon>Ascomycota</taxon>
        <taxon>Saccharomycotina</taxon>
        <taxon>Pichiomycetes</taxon>
        <taxon>Pichiales</taxon>
        <taxon>Pichiaceae</taxon>
        <taxon>Pichia</taxon>
    </lineage>
</organism>
<accession>A0A099NS61</accession>
<evidence type="ECO:0000313" key="2">
    <source>
        <dbReference type="EMBL" id="KGK34741.1"/>
    </source>
</evidence>
<name>A0A099NS61_PICKU</name>
<evidence type="ECO:0000313" key="3">
    <source>
        <dbReference type="Proteomes" id="UP000029867"/>
    </source>
</evidence>
<dbReference type="AlphaFoldDB" id="A0A099NS61"/>
<dbReference type="VEuPathDB" id="FungiDB:C5L36_0C11150"/>
<dbReference type="EMBL" id="JQFK01001331">
    <property type="protein sequence ID" value="KGK34741.1"/>
    <property type="molecule type" value="Genomic_DNA"/>
</dbReference>
<sequence>MKLEYLYWILPLVVHVIGTEFASSDEGTIAYSEHVTGSRNCLPEEQSDIIESSHLVQTSTLDTNQEEVDQSEPKTLPLSAKYDYDGKNLCKAVIS</sequence>
<comment type="caution">
    <text evidence="2">The sequence shown here is derived from an EMBL/GenBank/DDBJ whole genome shotgun (WGS) entry which is preliminary data.</text>
</comment>
<evidence type="ECO:0000256" key="1">
    <source>
        <dbReference type="SAM" id="SignalP"/>
    </source>
</evidence>
<dbReference type="HOGENOM" id="CLU_2373079_0_0_1"/>
<feature type="signal peptide" evidence="1">
    <location>
        <begin position="1"/>
        <end position="24"/>
    </location>
</feature>
<feature type="chain" id="PRO_5001951649" evidence="1">
    <location>
        <begin position="25"/>
        <end position="95"/>
    </location>
</feature>
<keyword evidence="1" id="KW-0732">Signal</keyword>
<dbReference type="Proteomes" id="UP000029867">
    <property type="component" value="Unassembled WGS sequence"/>
</dbReference>
<reference evidence="3" key="1">
    <citation type="journal article" date="2014" name="Microb. Cell Fact.">
        <title>Exploiting Issatchenkia orientalis SD108 for succinic acid production.</title>
        <authorList>
            <person name="Xiao H."/>
            <person name="Shao Z."/>
            <person name="Jiang Y."/>
            <person name="Dole S."/>
            <person name="Zhao H."/>
        </authorList>
    </citation>
    <scope>NUCLEOTIDE SEQUENCE [LARGE SCALE GENOMIC DNA]</scope>
    <source>
        <strain evidence="3">SD108</strain>
    </source>
</reference>